<sequence length="796" mass="87060">MLTTNVAPTPRPRPPAKTRRASAHVKSSPPPPYVATSLAGQPRDASTRDMLLGSPISATTSLIGAWDARTSLGLPLHSEDWSNERSREELAELLLKADGLIKERENELNMTTAVCKSLYENNLELKNRHQALLARLPASPSSFSPPGCNTPSPISPSTPLPHSPHSYSANISRSSSNASLTAPRTRRRHHRRISVSPSDLAMLSDQNAELLSKLEKLESESAQADQAGRRKLRNLEKEIQGLRDELDKTRARSDELEQKAKLTGGTPKRDAEEVYRRKLEREERFRALRGKSENDAPASEVRDFAPGGALAMSTSAGDLLGLGRPAKLKSPSSSKRRHVSEAVFRSPTSPESDDFGRLSRSVSQPGQFPAPVQTPTTHEYALVSQLLLKIRELEEINAQITEQQAKTTAQLQSVQMDAASIRLVYESLGDTDDVQWFVDDGAPGVESEDDPDDPDETITFTSLRRSLEREPSLEFAEGIDTDMQSSLRHAIVPNHVPAPASAHNKARKSVVGLFDSPHSLVFGPIPGSPSGGDVANANSVLELAIPGLPPVPFSSEGGGTPTTPSPDSFSPTLSLPHDTDDIQTLACELGDGWGARAENHHFRTSSLSSLTGISNNDEISVPGSFTDESASSSLQTSASVHSHDDSHLQPGIWRGERQLTVSSLPEAHTETLAEKKRRKSQTIRMRTNHWDEGRFGGTLLSSERGGRVDIERPSTPVPERLANAFDAVVHTLKRDGLESPRRPVKREQQQQRGIVAFVLEVWLWLQFVIIVVVFLWAMAKRGPKNVLEDAGGRKRR</sequence>
<dbReference type="Proteomes" id="UP000790709">
    <property type="component" value="Unassembled WGS sequence"/>
</dbReference>
<proteinExistence type="predicted"/>
<dbReference type="EMBL" id="MU266801">
    <property type="protein sequence ID" value="KAH7918349.1"/>
    <property type="molecule type" value="Genomic_DNA"/>
</dbReference>
<reference evidence="1" key="1">
    <citation type="journal article" date="2021" name="New Phytol.">
        <title>Evolutionary innovations through gain and loss of genes in the ectomycorrhizal Boletales.</title>
        <authorList>
            <person name="Wu G."/>
            <person name="Miyauchi S."/>
            <person name="Morin E."/>
            <person name="Kuo A."/>
            <person name="Drula E."/>
            <person name="Varga T."/>
            <person name="Kohler A."/>
            <person name="Feng B."/>
            <person name="Cao Y."/>
            <person name="Lipzen A."/>
            <person name="Daum C."/>
            <person name="Hundley H."/>
            <person name="Pangilinan J."/>
            <person name="Johnson J."/>
            <person name="Barry K."/>
            <person name="LaButti K."/>
            <person name="Ng V."/>
            <person name="Ahrendt S."/>
            <person name="Min B."/>
            <person name="Choi I.G."/>
            <person name="Park H."/>
            <person name="Plett J.M."/>
            <person name="Magnuson J."/>
            <person name="Spatafora J.W."/>
            <person name="Nagy L.G."/>
            <person name="Henrissat B."/>
            <person name="Grigoriev I.V."/>
            <person name="Yang Z.L."/>
            <person name="Xu J."/>
            <person name="Martin F.M."/>
        </authorList>
    </citation>
    <scope>NUCLEOTIDE SEQUENCE</scope>
    <source>
        <strain evidence="1">KUC20120723A-06</strain>
    </source>
</reference>
<evidence type="ECO:0000313" key="2">
    <source>
        <dbReference type="Proteomes" id="UP000790709"/>
    </source>
</evidence>
<keyword evidence="2" id="KW-1185">Reference proteome</keyword>
<evidence type="ECO:0000313" key="1">
    <source>
        <dbReference type="EMBL" id="KAH7918349.1"/>
    </source>
</evidence>
<organism evidence="1 2">
    <name type="scientific">Leucogyrophana mollusca</name>
    <dbReference type="NCBI Taxonomy" id="85980"/>
    <lineage>
        <taxon>Eukaryota</taxon>
        <taxon>Fungi</taxon>
        <taxon>Dikarya</taxon>
        <taxon>Basidiomycota</taxon>
        <taxon>Agaricomycotina</taxon>
        <taxon>Agaricomycetes</taxon>
        <taxon>Agaricomycetidae</taxon>
        <taxon>Boletales</taxon>
        <taxon>Boletales incertae sedis</taxon>
        <taxon>Leucogyrophana</taxon>
    </lineage>
</organism>
<protein>
    <submittedName>
        <fullName evidence="1">Uncharacterized protein</fullName>
    </submittedName>
</protein>
<comment type="caution">
    <text evidence="1">The sequence shown here is derived from an EMBL/GenBank/DDBJ whole genome shotgun (WGS) entry which is preliminary data.</text>
</comment>
<gene>
    <name evidence="1" type="ORF">BV22DRAFT_1199999</name>
</gene>
<accession>A0ACB8AZE0</accession>
<name>A0ACB8AZE0_9AGAM</name>